<name>A0ABR1WQY3_9PEZI</name>
<proteinExistence type="predicted"/>
<evidence type="ECO:0000313" key="1">
    <source>
        <dbReference type="EMBL" id="KAK8085952.1"/>
    </source>
</evidence>
<sequence length="106" mass="11285">MPPPRGAGRGQKPDEWVDKLVEIIGGTLRGVSNNGWLGSTLQPGGDDDGVDAANASARGVQPDPVELSAALVSELTEDPESLTSDSQTLSMRMFRNIKVPLRNWDA</sequence>
<dbReference type="Proteomes" id="UP001480595">
    <property type="component" value="Unassembled WGS sequence"/>
</dbReference>
<dbReference type="GeneID" id="92085398"/>
<protein>
    <submittedName>
        <fullName evidence="1">Uncharacterized protein</fullName>
    </submittedName>
</protein>
<comment type="caution">
    <text evidence="1">The sequence shown here is derived from an EMBL/GenBank/DDBJ whole genome shotgun (WGS) entry which is preliminary data.</text>
</comment>
<reference evidence="1 2" key="1">
    <citation type="submission" date="2023-01" db="EMBL/GenBank/DDBJ databases">
        <title>Analysis of 21 Apiospora genomes using comparative genomics revels a genus with tremendous synthesis potential of carbohydrate active enzymes and secondary metabolites.</title>
        <authorList>
            <person name="Sorensen T."/>
        </authorList>
    </citation>
    <scope>NUCLEOTIDE SEQUENCE [LARGE SCALE GENOMIC DNA]</scope>
    <source>
        <strain evidence="1 2">CBS 135458</strain>
    </source>
</reference>
<keyword evidence="2" id="KW-1185">Reference proteome</keyword>
<accession>A0ABR1WQY3</accession>
<dbReference type="EMBL" id="JAQQWL010000002">
    <property type="protein sequence ID" value="KAK8085952.1"/>
    <property type="molecule type" value="Genomic_DNA"/>
</dbReference>
<organism evidence="1 2">
    <name type="scientific">Apiospora phragmitis</name>
    <dbReference type="NCBI Taxonomy" id="2905665"/>
    <lineage>
        <taxon>Eukaryota</taxon>
        <taxon>Fungi</taxon>
        <taxon>Dikarya</taxon>
        <taxon>Ascomycota</taxon>
        <taxon>Pezizomycotina</taxon>
        <taxon>Sordariomycetes</taxon>
        <taxon>Xylariomycetidae</taxon>
        <taxon>Amphisphaeriales</taxon>
        <taxon>Apiosporaceae</taxon>
        <taxon>Apiospora</taxon>
    </lineage>
</organism>
<gene>
    <name evidence="1" type="ORF">PG994_000926</name>
</gene>
<dbReference type="RefSeq" id="XP_066720476.1">
    <property type="nucleotide sequence ID" value="XM_066852335.1"/>
</dbReference>
<evidence type="ECO:0000313" key="2">
    <source>
        <dbReference type="Proteomes" id="UP001480595"/>
    </source>
</evidence>